<feature type="transmembrane region" description="Helical" evidence="1">
    <location>
        <begin position="173"/>
        <end position="192"/>
    </location>
</feature>
<evidence type="ECO:0000313" key="2">
    <source>
        <dbReference type="EMBL" id="ANU13885.1"/>
    </source>
</evidence>
<protein>
    <recommendedName>
        <fullName evidence="4">Glycosyltransferase RgtA/B/C/D-like domain-containing protein</fullName>
    </recommendedName>
</protein>
<feature type="transmembrane region" description="Helical" evidence="1">
    <location>
        <begin position="104"/>
        <end position="120"/>
    </location>
</feature>
<feature type="transmembrane region" description="Helical" evidence="1">
    <location>
        <begin position="305"/>
        <end position="324"/>
    </location>
</feature>
<dbReference type="EMBL" id="CP016537">
    <property type="protein sequence ID" value="ANU13885.1"/>
    <property type="molecule type" value="Genomic_DNA"/>
</dbReference>
<feature type="transmembrane region" description="Helical" evidence="1">
    <location>
        <begin position="199"/>
        <end position="216"/>
    </location>
</feature>
<gene>
    <name evidence="2" type="ORF">BBI08_08495</name>
</gene>
<feature type="transmembrane region" description="Helical" evidence="1">
    <location>
        <begin position="20"/>
        <end position="40"/>
    </location>
</feature>
<dbReference type="Pfam" id="PF14264">
    <property type="entry name" value="Glucos_trans_II"/>
    <property type="match status" value="1"/>
</dbReference>
<feature type="transmembrane region" description="Helical" evidence="1">
    <location>
        <begin position="275"/>
        <end position="293"/>
    </location>
</feature>
<dbReference type="InterPro" id="IPR025686">
    <property type="entry name" value="Glucos_trans_II"/>
</dbReference>
<sequence length="511" mass="58207">MPEEFFSNLKTFIKPQWKTAFLSALIIGFLCHTFVFTNILPNHDSLVNMHSPQLKGDSGRFFLSPFSGISSYFDLPWINGILSILYLSLTAVILTELFELKKTFSIFAISSLLMTFPTVASTFSYIFTADGYMFGTLLTVTALLMTKKYKYGFILGSIFFYMGVGVYQANFPFLSTLILVFLITEIIGRKITYLQLRSYLLRFFALGATGMGLYVINFKLYTRIFAGNMTSYQGLDSAGKNSNSISEYFNQITDSFMHFFFRGFITDLPINLFEWLNVALFVLIALGFVLIMIQNRCFTHIAMASFAFFLLLLLPLSAYILYFISVDVNYHMLMVLALVSFYMLPVLFYEHLSIPTIFAKCFSWLAVATIFATIFNFALISNIAYLNMELKYEKSTAFVNRLISRVEQTEGVTSESKLALIGRVQLGSSLSTETVPESIPKMTGPLGDSIIPLPYHYNAMMRDYFGITYQFISEQQREEIAASDWFVEMEPWPSPNAIRVINDIVVVKLQK</sequence>
<keyword evidence="1" id="KW-0812">Transmembrane</keyword>
<feature type="transmembrane region" description="Helical" evidence="1">
    <location>
        <begin position="330"/>
        <end position="349"/>
    </location>
</feature>
<keyword evidence="1" id="KW-0472">Membrane</keyword>
<feature type="transmembrane region" description="Helical" evidence="1">
    <location>
        <begin position="361"/>
        <end position="386"/>
    </location>
</feature>
<proteinExistence type="predicted"/>
<dbReference type="STRING" id="1215089.BBI08_08495"/>
<dbReference type="AlphaFoldDB" id="A0A1C7DQY0"/>
<feature type="transmembrane region" description="Helical" evidence="1">
    <location>
        <begin position="77"/>
        <end position="97"/>
    </location>
</feature>
<reference evidence="2" key="1">
    <citation type="submission" date="2016-10" db="EMBL/GenBank/DDBJ databases">
        <authorList>
            <person name="de Groot N.N."/>
        </authorList>
    </citation>
    <scope>NUCLEOTIDE SEQUENCE</scope>
    <source>
        <strain evidence="2">DSM 24743</strain>
    </source>
</reference>
<evidence type="ECO:0000313" key="3">
    <source>
        <dbReference type="Proteomes" id="UP000092687"/>
    </source>
</evidence>
<dbReference type="OrthoDB" id="1700445at2"/>
<dbReference type="KEGG" id="phc:BBI08_08495"/>
<dbReference type="RefSeq" id="WP_065528173.1">
    <property type="nucleotide sequence ID" value="NZ_CP016537.2"/>
</dbReference>
<keyword evidence="3" id="KW-1185">Reference proteome</keyword>
<name>A0A1C7DQY0_9BACL</name>
<evidence type="ECO:0000256" key="1">
    <source>
        <dbReference type="SAM" id="Phobius"/>
    </source>
</evidence>
<evidence type="ECO:0008006" key="4">
    <source>
        <dbReference type="Google" id="ProtNLM"/>
    </source>
</evidence>
<organism evidence="2 3">
    <name type="scientific">Planococcus halocryophilus</name>
    <dbReference type="NCBI Taxonomy" id="1215089"/>
    <lineage>
        <taxon>Bacteria</taxon>
        <taxon>Bacillati</taxon>
        <taxon>Bacillota</taxon>
        <taxon>Bacilli</taxon>
        <taxon>Bacillales</taxon>
        <taxon>Caryophanaceae</taxon>
        <taxon>Planococcus</taxon>
    </lineage>
</organism>
<accession>A0A1C7DQY0</accession>
<keyword evidence="1" id="KW-1133">Transmembrane helix</keyword>
<dbReference type="Proteomes" id="UP000092687">
    <property type="component" value="Chromosome"/>
</dbReference>